<proteinExistence type="predicted"/>
<feature type="compositionally biased region" description="Low complexity" evidence="2">
    <location>
        <begin position="296"/>
        <end position="310"/>
    </location>
</feature>
<evidence type="ECO:0000313" key="5">
    <source>
        <dbReference type="Proteomes" id="UP000261284"/>
    </source>
</evidence>
<sequence length="494" mass="54099">MPTILKQSLCLLLLVCALNLHAQTSGAVDVDKATAVSSSAIDAVQNKYSKLTRMLQKQSDKLLQRMQRKEAKLRAKMMAKDSTAAKALFAQSQQQYQQLEGKLNDTAAVTSQFPLKEYLPGADSMQTALSFLQQQQGKLPDGTARLQQLQGASQQLQQLQGQLQQAADIKAYIRQRQDALKAQLQQMGMAKELTAINKEAYYYQQRLNDVKAAINDPEKREQQIMGAVRSLPAFKNFMQKNSYLSALFGVPDNYGSAQALAGLQTRSQVQSLVAQRMGSAATQAAAGGAAGGGAEGMMQQQIQQAQGQLDQLKDKANKLGTNSGSSDMDMPDFTPNKQKTKSFLQRLEYGFNLQSSGGSKLLPSISELGLSLGYKLSDKATVGVGASYKQGWGKLFNHIKLTGEGIGLRSFVDIKAKGSIWITGGYELNYMQSFNSLTATIRNIDVWQKSGLIGLTKKYKIGKKEGKLQLLWDFLSYSQVPQAQALKFRVGYGL</sequence>
<dbReference type="AlphaFoldDB" id="A0A3E1NFV4"/>
<comment type="caution">
    <text evidence="4">The sequence shown here is derived from an EMBL/GenBank/DDBJ whole genome shotgun (WGS) entry which is preliminary data.</text>
</comment>
<keyword evidence="3" id="KW-0732">Signal</keyword>
<organism evidence="4 5">
    <name type="scientific">Deminuibacter soli</name>
    <dbReference type="NCBI Taxonomy" id="2291815"/>
    <lineage>
        <taxon>Bacteria</taxon>
        <taxon>Pseudomonadati</taxon>
        <taxon>Bacteroidota</taxon>
        <taxon>Chitinophagia</taxon>
        <taxon>Chitinophagales</taxon>
        <taxon>Chitinophagaceae</taxon>
        <taxon>Deminuibacter</taxon>
    </lineage>
</organism>
<dbReference type="RefSeq" id="WP_116848541.1">
    <property type="nucleotide sequence ID" value="NZ_QTJU01000007.1"/>
</dbReference>
<evidence type="ECO:0000313" key="4">
    <source>
        <dbReference type="EMBL" id="RFM26757.1"/>
    </source>
</evidence>
<feature type="coiled-coil region" evidence="1">
    <location>
        <begin position="41"/>
        <end position="72"/>
    </location>
</feature>
<evidence type="ECO:0000256" key="3">
    <source>
        <dbReference type="SAM" id="SignalP"/>
    </source>
</evidence>
<protein>
    <submittedName>
        <fullName evidence="4">Uncharacterized protein</fullName>
    </submittedName>
</protein>
<feature type="chain" id="PRO_5017792494" evidence="3">
    <location>
        <begin position="23"/>
        <end position="494"/>
    </location>
</feature>
<feature type="region of interest" description="Disordered" evidence="2">
    <location>
        <begin position="286"/>
        <end position="310"/>
    </location>
</feature>
<evidence type="ECO:0000256" key="2">
    <source>
        <dbReference type="SAM" id="MobiDB-lite"/>
    </source>
</evidence>
<name>A0A3E1NFV4_9BACT</name>
<dbReference type="EMBL" id="QTJU01000007">
    <property type="protein sequence ID" value="RFM26757.1"/>
    <property type="molecule type" value="Genomic_DNA"/>
</dbReference>
<evidence type="ECO:0000256" key="1">
    <source>
        <dbReference type="SAM" id="Coils"/>
    </source>
</evidence>
<dbReference type="OrthoDB" id="629901at2"/>
<gene>
    <name evidence="4" type="ORF">DXN05_17330</name>
</gene>
<feature type="signal peptide" evidence="3">
    <location>
        <begin position="1"/>
        <end position="22"/>
    </location>
</feature>
<reference evidence="4 5" key="1">
    <citation type="submission" date="2018-08" db="EMBL/GenBank/DDBJ databases">
        <title>Chitinophagaceae sp. K23C18032701, a novel bacterium isolated from forest soil.</title>
        <authorList>
            <person name="Wang C."/>
        </authorList>
    </citation>
    <scope>NUCLEOTIDE SEQUENCE [LARGE SCALE GENOMIC DNA]</scope>
    <source>
        <strain evidence="4 5">K23C18032701</strain>
    </source>
</reference>
<dbReference type="Proteomes" id="UP000261284">
    <property type="component" value="Unassembled WGS sequence"/>
</dbReference>
<accession>A0A3E1NFV4</accession>
<keyword evidence="5" id="KW-1185">Reference proteome</keyword>
<keyword evidence="1" id="KW-0175">Coiled coil</keyword>